<keyword evidence="2" id="KW-1185">Reference proteome</keyword>
<evidence type="ECO:0000313" key="2">
    <source>
        <dbReference type="Proteomes" id="UP000270094"/>
    </source>
</evidence>
<evidence type="ECO:0000313" key="1">
    <source>
        <dbReference type="EMBL" id="VDM71877.1"/>
    </source>
</evidence>
<dbReference type="Proteomes" id="UP000270094">
    <property type="component" value="Unassembled WGS sequence"/>
</dbReference>
<dbReference type="AlphaFoldDB" id="A0A3P7J6B4"/>
<reference evidence="1 2" key="1">
    <citation type="submission" date="2018-11" db="EMBL/GenBank/DDBJ databases">
        <authorList>
            <consortium name="Pathogen Informatics"/>
        </authorList>
    </citation>
    <scope>NUCLEOTIDE SEQUENCE [LARGE SCALE GENOMIC DNA]</scope>
</reference>
<dbReference type="EMBL" id="UYYB01022532">
    <property type="protein sequence ID" value="VDM71877.1"/>
    <property type="molecule type" value="Genomic_DNA"/>
</dbReference>
<name>A0A3P7J6B4_STRVU</name>
<proteinExistence type="predicted"/>
<protein>
    <submittedName>
        <fullName evidence="1">Uncharacterized protein</fullName>
    </submittedName>
</protein>
<organism evidence="1 2">
    <name type="scientific">Strongylus vulgaris</name>
    <name type="common">Blood worm</name>
    <dbReference type="NCBI Taxonomy" id="40348"/>
    <lineage>
        <taxon>Eukaryota</taxon>
        <taxon>Metazoa</taxon>
        <taxon>Ecdysozoa</taxon>
        <taxon>Nematoda</taxon>
        <taxon>Chromadorea</taxon>
        <taxon>Rhabditida</taxon>
        <taxon>Rhabditina</taxon>
        <taxon>Rhabditomorpha</taxon>
        <taxon>Strongyloidea</taxon>
        <taxon>Strongylidae</taxon>
        <taxon>Strongylus</taxon>
    </lineage>
</organism>
<accession>A0A3P7J6B4</accession>
<sequence length="42" mass="4970">MAISLNKLECIPLYEWPHIILLFMKNPHFAIVFLLVEAEFPQ</sequence>
<gene>
    <name evidence="1" type="ORF">SVUK_LOCUS6875</name>
</gene>